<gene>
    <name evidence="1" type="ORF">PISMIDRAFT_106685</name>
</gene>
<dbReference type="AlphaFoldDB" id="A0A0C9Y5B9"/>
<evidence type="ECO:0008006" key="3">
    <source>
        <dbReference type="Google" id="ProtNLM"/>
    </source>
</evidence>
<feature type="non-terminal residue" evidence="1">
    <location>
        <position position="147"/>
    </location>
</feature>
<keyword evidence="2" id="KW-1185">Reference proteome</keyword>
<dbReference type="OrthoDB" id="2684964at2759"/>
<protein>
    <recommendedName>
        <fullName evidence="3">DDE Tnp4 domain-containing protein</fullName>
    </recommendedName>
</protein>
<reference evidence="2" key="2">
    <citation type="submission" date="2015-01" db="EMBL/GenBank/DDBJ databases">
        <title>Evolutionary Origins and Diversification of the Mycorrhizal Mutualists.</title>
        <authorList>
            <consortium name="DOE Joint Genome Institute"/>
            <consortium name="Mycorrhizal Genomics Consortium"/>
            <person name="Kohler A."/>
            <person name="Kuo A."/>
            <person name="Nagy L.G."/>
            <person name="Floudas D."/>
            <person name="Copeland A."/>
            <person name="Barry K.W."/>
            <person name="Cichocki N."/>
            <person name="Veneault-Fourrey C."/>
            <person name="LaButti K."/>
            <person name="Lindquist E.A."/>
            <person name="Lipzen A."/>
            <person name="Lundell T."/>
            <person name="Morin E."/>
            <person name="Murat C."/>
            <person name="Riley R."/>
            <person name="Ohm R."/>
            <person name="Sun H."/>
            <person name="Tunlid A."/>
            <person name="Henrissat B."/>
            <person name="Grigoriev I.V."/>
            <person name="Hibbett D.S."/>
            <person name="Martin F."/>
        </authorList>
    </citation>
    <scope>NUCLEOTIDE SEQUENCE [LARGE SCALE GENOMIC DNA]</scope>
    <source>
        <strain evidence="2">441</strain>
    </source>
</reference>
<accession>A0A0C9Y5B9</accession>
<evidence type="ECO:0000313" key="1">
    <source>
        <dbReference type="EMBL" id="KIK19905.1"/>
    </source>
</evidence>
<reference evidence="1 2" key="1">
    <citation type="submission" date="2014-04" db="EMBL/GenBank/DDBJ databases">
        <authorList>
            <consortium name="DOE Joint Genome Institute"/>
            <person name="Kuo A."/>
            <person name="Kohler A."/>
            <person name="Costa M.D."/>
            <person name="Nagy L.G."/>
            <person name="Floudas D."/>
            <person name="Copeland A."/>
            <person name="Barry K.W."/>
            <person name="Cichocki N."/>
            <person name="Veneault-Fourrey C."/>
            <person name="LaButti K."/>
            <person name="Lindquist E.A."/>
            <person name="Lipzen A."/>
            <person name="Lundell T."/>
            <person name="Morin E."/>
            <person name="Murat C."/>
            <person name="Sun H."/>
            <person name="Tunlid A."/>
            <person name="Henrissat B."/>
            <person name="Grigoriev I.V."/>
            <person name="Hibbett D.S."/>
            <person name="Martin F."/>
            <person name="Nordberg H.P."/>
            <person name="Cantor M.N."/>
            <person name="Hua S.X."/>
        </authorList>
    </citation>
    <scope>NUCLEOTIDE SEQUENCE [LARGE SCALE GENOMIC DNA]</scope>
    <source>
        <strain evidence="1 2">441</strain>
    </source>
</reference>
<proteinExistence type="predicted"/>
<dbReference type="Proteomes" id="UP000054018">
    <property type="component" value="Unassembled WGS sequence"/>
</dbReference>
<dbReference type="EMBL" id="KN833775">
    <property type="protein sequence ID" value="KIK19905.1"/>
    <property type="molecule type" value="Genomic_DNA"/>
</dbReference>
<evidence type="ECO:0000313" key="2">
    <source>
        <dbReference type="Proteomes" id="UP000054018"/>
    </source>
</evidence>
<name>A0A0C9Y5B9_9AGAM</name>
<organism evidence="1 2">
    <name type="scientific">Pisolithus microcarpus 441</name>
    <dbReference type="NCBI Taxonomy" id="765257"/>
    <lineage>
        <taxon>Eukaryota</taxon>
        <taxon>Fungi</taxon>
        <taxon>Dikarya</taxon>
        <taxon>Basidiomycota</taxon>
        <taxon>Agaricomycotina</taxon>
        <taxon>Agaricomycetes</taxon>
        <taxon>Agaricomycetidae</taxon>
        <taxon>Boletales</taxon>
        <taxon>Sclerodermatineae</taxon>
        <taxon>Pisolithaceae</taxon>
        <taxon>Pisolithus</taxon>
    </lineage>
</organism>
<sequence length="147" mass="16653">HASACKFIKRIFSIMKHHFRILLLALEYDIDTCFLSHCIQACIPAALCALHNYIYSFDKDDEDMFDIPLNTDNEDEGQRWSDTPINSHVAAGGTVDIEDLAVSRICDDIVAAMWTDYQAILVEHAQRDIDAVLDTESDFIKEVNTSL</sequence>
<dbReference type="HOGENOM" id="CLU_040082_4_1_1"/>